<reference evidence="9 10" key="1">
    <citation type="submission" date="2020-02" db="EMBL/GenBank/DDBJ databases">
        <title>Ideonella bacterium strain TBM-1.</title>
        <authorList>
            <person name="Chen W.-M."/>
        </authorList>
    </citation>
    <scope>NUCLEOTIDE SEQUENCE [LARGE SCALE GENOMIC DNA]</scope>
    <source>
        <strain evidence="9 10">TBM-1</strain>
    </source>
</reference>
<dbReference type="InterPro" id="IPR012132">
    <property type="entry name" value="GMC_OxRdtase"/>
</dbReference>
<dbReference type="Gene3D" id="3.50.50.60">
    <property type="entry name" value="FAD/NAD(P)-binding domain"/>
    <property type="match status" value="2"/>
</dbReference>
<comment type="cofactor">
    <cofactor evidence="5">
        <name>FAD</name>
        <dbReference type="ChEBI" id="CHEBI:57692"/>
    </cofactor>
</comment>
<protein>
    <submittedName>
        <fullName evidence="9">GMC family oxidoreductase</fullName>
    </submittedName>
</protein>
<keyword evidence="3 5" id="KW-0274">FAD</keyword>
<comment type="caution">
    <text evidence="9">The sequence shown here is derived from an EMBL/GenBank/DDBJ whole genome shotgun (WGS) entry which is preliminary data.</text>
</comment>
<evidence type="ECO:0000256" key="3">
    <source>
        <dbReference type="ARBA" id="ARBA00022827"/>
    </source>
</evidence>
<gene>
    <name evidence="9" type="ORF">G3A44_15930</name>
</gene>
<evidence type="ECO:0000256" key="5">
    <source>
        <dbReference type="PIRSR" id="PIRSR000137-2"/>
    </source>
</evidence>
<dbReference type="AlphaFoldDB" id="A0A7C9TKE1"/>
<feature type="domain" description="Glucose-methanol-choline oxidoreductase C-terminal" evidence="8">
    <location>
        <begin position="398"/>
        <end position="518"/>
    </location>
</feature>
<keyword evidence="4" id="KW-0560">Oxidoreductase</keyword>
<keyword evidence="10" id="KW-1185">Reference proteome</keyword>
<dbReference type="InterPro" id="IPR003953">
    <property type="entry name" value="FAD-dep_OxRdtase_2_FAD-bd"/>
</dbReference>
<feature type="binding site" evidence="5">
    <location>
        <position position="237"/>
    </location>
    <ligand>
        <name>FAD</name>
        <dbReference type="ChEBI" id="CHEBI:57692"/>
    </ligand>
</feature>
<accession>A0A7C9TKE1</accession>
<dbReference type="InterPro" id="IPR000172">
    <property type="entry name" value="GMC_OxRdtase_N"/>
</dbReference>
<name>A0A7C9TKE1_9BURK</name>
<dbReference type="Pfam" id="PF00732">
    <property type="entry name" value="GMC_oxred_N"/>
    <property type="match status" value="1"/>
</dbReference>
<evidence type="ECO:0000256" key="1">
    <source>
        <dbReference type="ARBA" id="ARBA00010790"/>
    </source>
</evidence>
<evidence type="ECO:0000256" key="4">
    <source>
        <dbReference type="ARBA" id="ARBA00023002"/>
    </source>
</evidence>
<feature type="domain" description="Glucose-methanol-choline oxidoreductase N-terminal" evidence="6">
    <location>
        <begin position="90"/>
        <end position="306"/>
    </location>
</feature>
<dbReference type="PANTHER" id="PTHR46056:SF12">
    <property type="entry name" value="LONG-CHAIN-ALCOHOL OXIDASE"/>
    <property type="match status" value="1"/>
</dbReference>
<dbReference type="PIRSF" id="PIRSF000137">
    <property type="entry name" value="Alcohol_oxidase"/>
    <property type="match status" value="1"/>
</dbReference>
<dbReference type="PANTHER" id="PTHR46056">
    <property type="entry name" value="LONG-CHAIN-ALCOHOL OXIDASE"/>
    <property type="match status" value="1"/>
</dbReference>
<evidence type="ECO:0000313" key="9">
    <source>
        <dbReference type="EMBL" id="NDY92680.1"/>
    </source>
</evidence>
<dbReference type="GO" id="GO:0050660">
    <property type="term" value="F:flavin adenine dinucleotide binding"/>
    <property type="evidence" value="ECO:0007669"/>
    <property type="project" value="InterPro"/>
</dbReference>
<dbReference type="Pfam" id="PF05199">
    <property type="entry name" value="GMC_oxred_C"/>
    <property type="match status" value="1"/>
</dbReference>
<dbReference type="GO" id="GO:0016614">
    <property type="term" value="F:oxidoreductase activity, acting on CH-OH group of donors"/>
    <property type="evidence" value="ECO:0007669"/>
    <property type="project" value="InterPro"/>
</dbReference>
<dbReference type="SUPFAM" id="SSF51905">
    <property type="entry name" value="FAD/NAD(P)-binding domain"/>
    <property type="match status" value="1"/>
</dbReference>
<dbReference type="EMBL" id="JAAGOH010000020">
    <property type="protein sequence ID" value="NDY92680.1"/>
    <property type="molecule type" value="Genomic_DNA"/>
</dbReference>
<dbReference type="InterPro" id="IPR007867">
    <property type="entry name" value="GMC_OxRtase_C"/>
</dbReference>
<evidence type="ECO:0000259" key="7">
    <source>
        <dbReference type="Pfam" id="PF00890"/>
    </source>
</evidence>
<evidence type="ECO:0000259" key="8">
    <source>
        <dbReference type="Pfam" id="PF05199"/>
    </source>
</evidence>
<evidence type="ECO:0000259" key="6">
    <source>
        <dbReference type="Pfam" id="PF00732"/>
    </source>
</evidence>
<sequence length="531" mass="56899">MSNKTIALRQADARAAQAHRPHGLNVVQAADITANHLDLEADVVVVGSGAGGAIAAYELARAGQKVLVLEAGPYVPSEKFTEMLAVSMGTMYADHGGQTNADGDISILQGACVGGSTVVNAALCFRTPDYYLKLWGRQFGLTNLTPAVMRPYFEKVEKNLHIRQVQPHESSAGAELIKGGLRKLGYPEGKARRNVKDCALTGACFSGCTTDRKRSMLVTYLPWASAYGARIHADTRVTRVLAEGGRATGVQAEVIDPATGQRKATVSVKAPRVVLAAGPVQTPLLLLASGLANGSGQVGRHFACHPTLSVTAVFDQAVRDFHGATHSLYMDRHTLPEQGGFLLLNAIQDPVEASFQAEPGTGAPYMAYMQGYENTIRLISLIHDKNVGRVSWENGAKRIDYRVDDEDFEAMKKGLVVTAKVLFASGAKKLYLPTSHTAVVESVGQVEAAVAALKNEPARYKYTSFHPQGTCRMGRDPQTTVVNPYGETHDVKQLYVADASLLPTSIGYNPSETVYALASYISDRIVAGLKG</sequence>
<organism evidence="9 10">
    <name type="scientific">Ideonella livida</name>
    <dbReference type="NCBI Taxonomy" id="2707176"/>
    <lineage>
        <taxon>Bacteria</taxon>
        <taxon>Pseudomonadati</taxon>
        <taxon>Pseudomonadota</taxon>
        <taxon>Betaproteobacteria</taxon>
        <taxon>Burkholderiales</taxon>
        <taxon>Sphaerotilaceae</taxon>
        <taxon>Ideonella</taxon>
    </lineage>
</organism>
<evidence type="ECO:0000313" key="10">
    <source>
        <dbReference type="Proteomes" id="UP000484255"/>
    </source>
</evidence>
<dbReference type="InterPro" id="IPR036188">
    <property type="entry name" value="FAD/NAD-bd_sf"/>
</dbReference>
<dbReference type="Proteomes" id="UP000484255">
    <property type="component" value="Unassembled WGS sequence"/>
</dbReference>
<keyword evidence="2" id="KW-0285">Flavoprotein</keyword>
<proteinExistence type="inferred from homology"/>
<comment type="similarity">
    <text evidence="1">Belongs to the GMC oxidoreductase family.</text>
</comment>
<dbReference type="RefSeq" id="WP_163458728.1">
    <property type="nucleotide sequence ID" value="NZ_JAAGOH010000020.1"/>
</dbReference>
<evidence type="ECO:0000256" key="2">
    <source>
        <dbReference type="ARBA" id="ARBA00022630"/>
    </source>
</evidence>
<feature type="domain" description="FAD-dependent oxidoreductase 2 FAD-binding" evidence="7">
    <location>
        <begin position="42"/>
        <end position="77"/>
    </location>
</feature>
<dbReference type="Pfam" id="PF00890">
    <property type="entry name" value="FAD_binding_2"/>
    <property type="match status" value="1"/>
</dbReference>